<dbReference type="InterPro" id="IPR001254">
    <property type="entry name" value="Trypsin_dom"/>
</dbReference>
<comment type="caution">
    <text evidence="3">The sequence shown here is derived from an EMBL/GenBank/DDBJ whole genome shotgun (WGS) entry which is preliminary data.</text>
</comment>
<reference evidence="3 4" key="1">
    <citation type="submission" date="2024-03" db="EMBL/GenBank/DDBJ databases">
        <title>Actinomycetospora sp. OC33-EN07, a novel actinomycete isolated from wild orchid (Aerides multiflora).</title>
        <authorList>
            <person name="Suriyachadkun C."/>
        </authorList>
    </citation>
    <scope>NUCLEOTIDE SEQUENCE [LARGE SCALE GENOMIC DNA]</scope>
    <source>
        <strain evidence="3 4">OC33-EN07</strain>
    </source>
</reference>
<dbReference type="InterPro" id="IPR043504">
    <property type="entry name" value="Peptidase_S1_PA_chymotrypsin"/>
</dbReference>
<evidence type="ECO:0000256" key="1">
    <source>
        <dbReference type="SAM" id="MobiDB-lite"/>
    </source>
</evidence>
<sequence length="185" mass="19129">MITAGYCSVDPFFNRVSGTPPYVIEVIVGTERSGSGTVARHAVRILQAPGSDAALVELDEAVTSIEPLAVSRDAPAPGEDLVLAGWGSTDAAADPTHRPERLQSGEFEVAGVAPRELTVTATGPKRTTSACPMDSGAPYMSPRDGKPRLVATVTNGPPCPHALPGTAARTDVIADWIAGQTGTRN</sequence>
<feature type="domain" description="Peptidase S1" evidence="2">
    <location>
        <begin position="1"/>
        <end position="182"/>
    </location>
</feature>
<evidence type="ECO:0000259" key="2">
    <source>
        <dbReference type="PROSITE" id="PS50240"/>
    </source>
</evidence>
<dbReference type="Gene3D" id="2.40.10.10">
    <property type="entry name" value="Trypsin-like serine proteases"/>
    <property type="match status" value="1"/>
</dbReference>
<proteinExistence type="predicted"/>
<dbReference type="EC" id="3.4.21.-" evidence="3"/>
<evidence type="ECO:0000313" key="3">
    <source>
        <dbReference type="EMBL" id="MEJ2863950.1"/>
    </source>
</evidence>
<accession>A0ABU8M9D8</accession>
<dbReference type="RefSeq" id="WP_337705320.1">
    <property type="nucleotide sequence ID" value="NZ_JBBEGM010000010.1"/>
</dbReference>
<dbReference type="Pfam" id="PF00089">
    <property type="entry name" value="Trypsin"/>
    <property type="match status" value="1"/>
</dbReference>
<dbReference type="EMBL" id="JBBEGM010000010">
    <property type="protein sequence ID" value="MEJ2863950.1"/>
    <property type="molecule type" value="Genomic_DNA"/>
</dbReference>
<dbReference type="PROSITE" id="PS50240">
    <property type="entry name" value="TRYPSIN_DOM"/>
    <property type="match status" value="1"/>
</dbReference>
<dbReference type="GO" id="GO:0016787">
    <property type="term" value="F:hydrolase activity"/>
    <property type="evidence" value="ECO:0007669"/>
    <property type="project" value="UniProtKB-KW"/>
</dbReference>
<organism evidence="3 4">
    <name type="scientific">Actinomycetospora flava</name>
    <dbReference type="NCBI Taxonomy" id="3129232"/>
    <lineage>
        <taxon>Bacteria</taxon>
        <taxon>Bacillati</taxon>
        <taxon>Actinomycetota</taxon>
        <taxon>Actinomycetes</taxon>
        <taxon>Pseudonocardiales</taxon>
        <taxon>Pseudonocardiaceae</taxon>
        <taxon>Actinomycetospora</taxon>
    </lineage>
</organism>
<feature type="region of interest" description="Disordered" evidence="1">
    <location>
        <begin position="123"/>
        <end position="145"/>
    </location>
</feature>
<dbReference type="Proteomes" id="UP001369736">
    <property type="component" value="Unassembled WGS sequence"/>
</dbReference>
<dbReference type="InterPro" id="IPR009003">
    <property type="entry name" value="Peptidase_S1_PA"/>
</dbReference>
<dbReference type="SUPFAM" id="SSF50494">
    <property type="entry name" value="Trypsin-like serine proteases"/>
    <property type="match status" value="1"/>
</dbReference>
<protein>
    <submittedName>
        <fullName evidence="3">Trypsin-like serine protease</fullName>
        <ecNumber evidence="3">3.4.21.-</ecNumber>
    </submittedName>
</protein>
<keyword evidence="3" id="KW-0378">Hydrolase</keyword>
<gene>
    <name evidence="3" type="ORF">WCD58_22535</name>
</gene>
<evidence type="ECO:0000313" key="4">
    <source>
        <dbReference type="Proteomes" id="UP001369736"/>
    </source>
</evidence>
<keyword evidence="4" id="KW-1185">Reference proteome</keyword>
<dbReference type="SMART" id="SM00020">
    <property type="entry name" value="Tryp_SPc"/>
    <property type="match status" value="1"/>
</dbReference>
<name>A0ABU8M9D8_9PSEU</name>